<accession>C5LCW9</accession>
<name>C5LCW9_PERM5</name>
<reference evidence="1 2" key="1">
    <citation type="submission" date="2008-07" db="EMBL/GenBank/DDBJ databases">
        <authorList>
            <person name="El-Sayed N."/>
            <person name="Caler E."/>
            <person name="Inman J."/>
            <person name="Amedeo P."/>
            <person name="Hass B."/>
            <person name="Wortman J."/>
        </authorList>
    </citation>
    <scope>NUCLEOTIDE SEQUENCE [LARGE SCALE GENOMIC DNA]</scope>
    <source>
        <strain evidence="2">ATCC 50983 / TXsc</strain>
    </source>
</reference>
<evidence type="ECO:0000313" key="1">
    <source>
        <dbReference type="EMBL" id="EER05422.1"/>
    </source>
</evidence>
<gene>
    <name evidence="1" type="ORF">Pmar_PMAR024885</name>
</gene>
<sequence length="245" mass="28133">MCIGRKKGGQLTTLSMHGASINPERPNYTRFVDDVCTVTDVPEDSTGSEGYIRVDTEMCSIGESQEARMDYQRIFNSVEGTSFYVRLRRSSRFYHLDKLKPIAMQKLNLPHCQRDGMFVGTFESHSPDPWRVDVQEFNCRASRRGLSKLTGRDRPVRQLKAIFKIKRENGEWETVPILGTVNNIMKLDTTRGHGADASTWTQAEAFFFEFYSRNEFFDAVMITSGGKPVMLFDTRIKPQQQLQHL</sequence>
<keyword evidence="2" id="KW-1185">Reference proteome</keyword>
<dbReference type="Proteomes" id="UP000007800">
    <property type="component" value="Unassembled WGS sequence"/>
</dbReference>
<dbReference type="EMBL" id="GG680938">
    <property type="protein sequence ID" value="EER05422.1"/>
    <property type="molecule type" value="Genomic_DNA"/>
</dbReference>
<dbReference type="RefSeq" id="XP_002773606.1">
    <property type="nucleotide sequence ID" value="XM_002773560.1"/>
</dbReference>
<evidence type="ECO:0000313" key="2">
    <source>
        <dbReference type="Proteomes" id="UP000007800"/>
    </source>
</evidence>
<dbReference type="OrthoDB" id="10402379at2759"/>
<dbReference type="AlphaFoldDB" id="C5LCW9"/>
<proteinExistence type="predicted"/>
<dbReference type="OMA" id="INPERPN"/>
<protein>
    <submittedName>
        <fullName evidence="1">Uncharacterized protein</fullName>
    </submittedName>
</protein>
<dbReference type="InParanoid" id="C5LCW9"/>
<organism evidence="2">
    <name type="scientific">Perkinsus marinus (strain ATCC 50983 / TXsc)</name>
    <dbReference type="NCBI Taxonomy" id="423536"/>
    <lineage>
        <taxon>Eukaryota</taxon>
        <taxon>Sar</taxon>
        <taxon>Alveolata</taxon>
        <taxon>Perkinsozoa</taxon>
        <taxon>Perkinsea</taxon>
        <taxon>Perkinsida</taxon>
        <taxon>Perkinsidae</taxon>
        <taxon>Perkinsus</taxon>
    </lineage>
</organism>
<dbReference type="GeneID" id="9041704"/>